<dbReference type="Pfam" id="PF08263">
    <property type="entry name" value="LRRNT_2"/>
    <property type="match status" value="1"/>
</dbReference>
<dbReference type="GeneID" id="110763294"/>
<keyword evidence="8" id="KW-0675">Receptor</keyword>
<keyword evidence="6" id="KW-1133">Transmembrane helix</keyword>
<dbReference type="InterPro" id="IPR001611">
    <property type="entry name" value="Leu-rich_rpt"/>
</dbReference>
<dbReference type="InterPro" id="IPR046956">
    <property type="entry name" value="RLP23-like"/>
</dbReference>
<evidence type="ECO:0000259" key="10">
    <source>
        <dbReference type="Pfam" id="PF08263"/>
    </source>
</evidence>
<evidence type="ECO:0000256" key="5">
    <source>
        <dbReference type="ARBA" id="ARBA00022737"/>
    </source>
</evidence>
<evidence type="ECO:0000256" key="7">
    <source>
        <dbReference type="ARBA" id="ARBA00023136"/>
    </source>
</evidence>
<dbReference type="SUPFAM" id="SSF52047">
    <property type="entry name" value="RNI-like"/>
    <property type="match status" value="1"/>
</dbReference>
<keyword evidence="3" id="KW-0812">Transmembrane</keyword>
<keyword evidence="9" id="KW-0325">Glycoprotein</keyword>
<evidence type="ECO:0000313" key="12">
    <source>
        <dbReference type="RefSeq" id="XP_021821741.1"/>
    </source>
</evidence>
<dbReference type="GO" id="GO:0016020">
    <property type="term" value="C:membrane"/>
    <property type="evidence" value="ECO:0007669"/>
    <property type="project" value="UniProtKB-SubCell"/>
</dbReference>
<keyword evidence="2" id="KW-0433">Leucine-rich repeat</keyword>
<evidence type="ECO:0000256" key="8">
    <source>
        <dbReference type="ARBA" id="ARBA00023170"/>
    </source>
</evidence>
<gene>
    <name evidence="12" type="primary">LOC110763294</name>
</gene>
<keyword evidence="7" id="KW-0472">Membrane</keyword>
<dbReference type="KEGG" id="pavi:110763294"/>
<proteinExistence type="predicted"/>
<reference evidence="12" key="1">
    <citation type="submission" date="2025-08" db="UniProtKB">
        <authorList>
            <consortium name="RefSeq"/>
        </authorList>
    </citation>
    <scope>IDENTIFICATION</scope>
</reference>
<evidence type="ECO:0000256" key="4">
    <source>
        <dbReference type="ARBA" id="ARBA00022729"/>
    </source>
</evidence>
<dbReference type="InterPro" id="IPR032675">
    <property type="entry name" value="LRR_dom_sf"/>
</dbReference>
<evidence type="ECO:0000256" key="1">
    <source>
        <dbReference type="ARBA" id="ARBA00004479"/>
    </source>
</evidence>
<dbReference type="PANTHER" id="PTHR48061:SF2">
    <property type="entry name" value="RECEPTOR LIKE PROTEIN 30-LIKE"/>
    <property type="match status" value="1"/>
</dbReference>
<keyword evidence="11" id="KW-1185">Reference proteome</keyword>
<keyword evidence="5" id="KW-0677">Repeat</keyword>
<protein>
    <submittedName>
        <fullName evidence="12">Receptor like protein 30-like</fullName>
    </submittedName>
</protein>
<dbReference type="Pfam" id="PF00560">
    <property type="entry name" value="LRR_1"/>
    <property type="match status" value="2"/>
</dbReference>
<evidence type="ECO:0000256" key="6">
    <source>
        <dbReference type="ARBA" id="ARBA00022989"/>
    </source>
</evidence>
<accession>A0A6P5T3X7</accession>
<dbReference type="Gene3D" id="3.80.10.10">
    <property type="entry name" value="Ribonuclease Inhibitor"/>
    <property type="match status" value="2"/>
</dbReference>
<dbReference type="AlphaFoldDB" id="A0A6P5T3X7"/>
<evidence type="ECO:0000256" key="3">
    <source>
        <dbReference type="ARBA" id="ARBA00022692"/>
    </source>
</evidence>
<evidence type="ECO:0000313" key="11">
    <source>
        <dbReference type="Proteomes" id="UP000515124"/>
    </source>
</evidence>
<evidence type="ECO:0000256" key="2">
    <source>
        <dbReference type="ARBA" id="ARBA00022614"/>
    </source>
</evidence>
<name>A0A6P5T3X7_PRUAV</name>
<dbReference type="RefSeq" id="XP_021821741.1">
    <property type="nucleotide sequence ID" value="XM_021966049.1"/>
</dbReference>
<dbReference type="InterPro" id="IPR013210">
    <property type="entry name" value="LRR_N_plant-typ"/>
</dbReference>
<sequence>MANKDDSPAKVKFLEFFTAGRDGVGFSFEDGITVTNKGLEMDLLKILSIFTLINFSCNNFSGTIPKEMGEFKSLYVLNLSGNELFGNMRVLESLDLSQNKLSGQIPPNVHVFVVSSQCPSDQKSLLLQLKNSLKFDSTSSKKLVKWNNGSDYCYWKGVYCKDGCVSHLDLSGESISGGLDNSSALFGLQYIENLNLAYNNFEYTQIPSKFDKLTGLSYLNLSNAGFVGQIPSEISHLTRLVTLDLSTFFYVPGTPSLQLENPNLNVLLGNLSELVELHLDGVNISAHGAQWCQAISSSLPKLRVLSLSASNISGPFDSSLLKLHSLSVIRIEEINLSTQVPEFFSNFTNLTSLRLSNSGLHGI</sequence>
<keyword evidence="4" id="KW-0732">Signal</keyword>
<dbReference type="Proteomes" id="UP000515124">
    <property type="component" value="Unplaced"/>
</dbReference>
<comment type="subcellular location">
    <subcellularLocation>
        <location evidence="1">Membrane</location>
        <topology evidence="1">Single-pass type I membrane protein</topology>
    </subcellularLocation>
</comment>
<organism evidence="11 12">
    <name type="scientific">Prunus avium</name>
    <name type="common">Cherry</name>
    <name type="synonym">Cerasus avium</name>
    <dbReference type="NCBI Taxonomy" id="42229"/>
    <lineage>
        <taxon>Eukaryota</taxon>
        <taxon>Viridiplantae</taxon>
        <taxon>Streptophyta</taxon>
        <taxon>Embryophyta</taxon>
        <taxon>Tracheophyta</taxon>
        <taxon>Spermatophyta</taxon>
        <taxon>Magnoliopsida</taxon>
        <taxon>eudicotyledons</taxon>
        <taxon>Gunneridae</taxon>
        <taxon>Pentapetalae</taxon>
        <taxon>rosids</taxon>
        <taxon>fabids</taxon>
        <taxon>Rosales</taxon>
        <taxon>Rosaceae</taxon>
        <taxon>Amygdaloideae</taxon>
        <taxon>Amygdaleae</taxon>
        <taxon>Prunus</taxon>
    </lineage>
</organism>
<feature type="domain" description="Leucine-rich repeat-containing N-terminal plant-type" evidence="10">
    <location>
        <begin position="120"/>
        <end position="160"/>
    </location>
</feature>
<dbReference type="PANTHER" id="PTHR48061">
    <property type="entry name" value="LEUCINE-RICH REPEAT RECEPTOR PROTEIN KINASE EMS1-LIKE-RELATED"/>
    <property type="match status" value="1"/>
</dbReference>
<evidence type="ECO:0000256" key="9">
    <source>
        <dbReference type="ARBA" id="ARBA00023180"/>
    </source>
</evidence>